<dbReference type="AlphaFoldDB" id="A0A8J3A653"/>
<evidence type="ECO:0000256" key="1">
    <source>
        <dbReference type="SAM" id="MobiDB-lite"/>
    </source>
</evidence>
<accession>A0A8J3A653</accession>
<reference evidence="2" key="2">
    <citation type="submission" date="2020-09" db="EMBL/GenBank/DDBJ databases">
        <authorList>
            <person name="Sun Q."/>
            <person name="Zhou Y."/>
        </authorList>
    </citation>
    <scope>NUCLEOTIDE SEQUENCE</scope>
    <source>
        <strain evidence="2">CGMCC 1.14988</strain>
    </source>
</reference>
<feature type="compositionally biased region" description="Pro residues" evidence="1">
    <location>
        <begin position="132"/>
        <end position="145"/>
    </location>
</feature>
<name>A0A8J3A653_9ACTN</name>
<comment type="caution">
    <text evidence="2">The sequence shown here is derived from an EMBL/GenBank/DDBJ whole genome shotgun (WGS) entry which is preliminary data.</text>
</comment>
<protein>
    <submittedName>
        <fullName evidence="2">Uncharacterized protein</fullName>
    </submittedName>
</protein>
<dbReference type="EMBL" id="BMHA01000002">
    <property type="protein sequence ID" value="GGI04195.1"/>
    <property type="molecule type" value="Genomic_DNA"/>
</dbReference>
<feature type="region of interest" description="Disordered" evidence="1">
    <location>
        <begin position="102"/>
        <end position="145"/>
    </location>
</feature>
<evidence type="ECO:0000313" key="2">
    <source>
        <dbReference type="EMBL" id="GGI04195.1"/>
    </source>
</evidence>
<organism evidence="2 3">
    <name type="scientific">Egicoccus halophilus</name>
    <dbReference type="NCBI Taxonomy" id="1670830"/>
    <lineage>
        <taxon>Bacteria</taxon>
        <taxon>Bacillati</taxon>
        <taxon>Actinomycetota</taxon>
        <taxon>Nitriliruptoria</taxon>
        <taxon>Egicoccales</taxon>
        <taxon>Egicoccaceae</taxon>
        <taxon>Egicoccus</taxon>
    </lineage>
</organism>
<gene>
    <name evidence="2" type="ORF">GCM10011354_07860</name>
</gene>
<dbReference type="RefSeq" id="WP_188584360.1">
    <property type="nucleotide sequence ID" value="NZ_BMHA01000002.1"/>
</dbReference>
<evidence type="ECO:0000313" key="3">
    <source>
        <dbReference type="Proteomes" id="UP000650511"/>
    </source>
</evidence>
<proteinExistence type="predicted"/>
<reference evidence="2" key="1">
    <citation type="journal article" date="2014" name="Int. J. Syst. Evol. Microbiol.">
        <title>Complete genome sequence of Corynebacterium casei LMG S-19264T (=DSM 44701T), isolated from a smear-ripened cheese.</title>
        <authorList>
            <consortium name="US DOE Joint Genome Institute (JGI-PGF)"/>
            <person name="Walter F."/>
            <person name="Albersmeier A."/>
            <person name="Kalinowski J."/>
            <person name="Ruckert C."/>
        </authorList>
    </citation>
    <scope>NUCLEOTIDE SEQUENCE</scope>
    <source>
        <strain evidence="2">CGMCC 1.14988</strain>
    </source>
</reference>
<keyword evidence="3" id="KW-1185">Reference proteome</keyword>
<dbReference type="Proteomes" id="UP000650511">
    <property type="component" value="Unassembled WGS sequence"/>
</dbReference>
<sequence length="145" mass="16125">MGFSDRLRAWFKGESKRSAPSPSTDKASRATLRELEGFVESRAGVEAYLEPKTAIYSTTLLLIADDGEYLRRPVRDRGQATEFCGRVNIPLYDAAKVGYPRRMKDYDRGVRPQRVNLDDLPPWPGDDVGDNGPPPPPPPPAAPRD</sequence>